<protein>
    <submittedName>
        <fullName evidence="1">Uncharacterized protein</fullName>
    </submittedName>
</protein>
<accession>A0A2U1ZX95</accession>
<dbReference type="RefSeq" id="WP_109229963.1">
    <property type="nucleotide sequence ID" value="NZ_PYHR01000002.1"/>
</dbReference>
<evidence type="ECO:0000313" key="1">
    <source>
        <dbReference type="EMBL" id="PWD51584.1"/>
    </source>
</evidence>
<dbReference type="Proteomes" id="UP000245166">
    <property type="component" value="Unassembled WGS sequence"/>
</dbReference>
<name>A0A2U1ZX95_9MICO</name>
<reference evidence="1 2" key="1">
    <citation type="submission" date="2018-03" db="EMBL/GenBank/DDBJ databases">
        <title>Genome assembly of novel Miniimonas species PCH200.</title>
        <authorList>
            <person name="Thakur V."/>
            <person name="Kumar V."/>
            <person name="Singh D."/>
        </authorList>
    </citation>
    <scope>NUCLEOTIDE SEQUENCE [LARGE SCALE GENOMIC DNA]</scope>
    <source>
        <strain evidence="1 2">PCH200</strain>
    </source>
</reference>
<dbReference type="AlphaFoldDB" id="A0A2U1ZX95"/>
<organism evidence="1 2">
    <name type="scientific">Serinibacter arcticus</name>
    <dbReference type="NCBI Taxonomy" id="1655435"/>
    <lineage>
        <taxon>Bacteria</taxon>
        <taxon>Bacillati</taxon>
        <taxon>Actinomycetota</taxon>
        <taxon>Actinomycetes</taxon>
        <taxon>Micrococcales</taxon>
        <taxon>Beutenbergiaceae</taxon>
        <taxon>Serinibacter</taxon>
    </lineage>
</organism>
<keyword evidence="2" id="KW-1185">Reference proteome</keyword>
<gene>
    <name evidence="1" type="ORF">C8046_13965</name>
</gene>
<dbReference type="OrthoDB" id="5143673at2"/>
<dbReference type="EMBL" id="PYHR01000002">
    <property type="protein sequence ID" value="PWD51584.1"/>
    <property type="molecule type" value="Genomic_DNA"/>
</dbReference>
<sequence length="169" mass="18283">MRLRAVAAGAASLVAIAGLLVSVGWREGSSWTRNNPVDAAEVAPDGSATQRGVTIRFDGLDQVDRLTGRFGDALVPPEGWTLWVAGLEVSGVTGTGFSVEAVVVASDGTRYTRSDRITFDHAPEEGWFAEFLIENGTWTDAFLLPEDVEPVRLELVPTDVARNYWSFDV</sequence>
<comment type="caution">
    <text evidence="1">The sequence shown here is derived from an EMBL/GenBank/DDBJ whole genome shotgun (WGS) entry which is preliminary data.</text>
</comment>
<evidence type="ECO:0000313" key="2">
    <source>
        <dbReference type="Proteomes" id="UP000245166"/>
    </source>
</evidence>
<proteinExistence type="predicted"/>